<proteinExistence type="inferred from homology"/>
<dbReference type="SUPFAM" id="SSF47144">
    <property type="entry name" value="HSC20 (HSCB), C-terminal oligomerisation domain"/>
    <property type="match status" value="1"/>
</dbReference>
<name>A0ABS7U451_9BACT</name>
<dbReference type="InterPro" id="IPR009073">
    <property type="entry name" value="HscB_oligo_C"/>
</dbReference>
<keyword evidence="6" id="KW-1185">Reference proteome</keyword>
<sequence length="170" mass="18559">MSADTDPFALFDLPRRHTVGRDAIEARYLELSRAAHPDNVVGEGTAARRAAVERASAVNAAYRVLRDPVLRAEALVKLGGLDLDSTDPERGAPHPTQEFLLEMIELRERLEDGGPAGLDALRDDVDARSEAALDAAIAALDAGEFRRAAEHLVARRYFQRFLDETEASAP</sequence>
<dbReference type="SMART" id="SM00271">
    <property type="entry name" value="DnaJ"/>
    <property type="match status" value="1"/>
</dbReference>
<gene>
    <name evidence="5" type="primary">hscB</name>
    <name evidence="5" type="ORF">K7C98_38255</name>
</gene>
<dbReference type="NCBIfam" id="TIGR00714">
    <property type="entry name" value="hscB"/>
    <property type="match status" value="1"/>
</dbReference>
<comment type="similarity">
    <text evidence="1">Belongs to the HscB family.</text>
</comment>
<evidence type="ECO:0000313" key="5">
    <source>
        <dbReference type="EMBL" id="MBZ5715112.1"/>
    </source>
</evidence>
<dbReference type="InterPro" id="IPR004640">
    <property type="entry name" value="HscB"/>
</dbReference>
<dbReference type="PANTHER" id="PTHR14021:SF15">
    <property type="entry name" value="IRON-SULFUR CLUSTER CO-CHAPERONE PROTEIN HSCB"/>
    <property type="match status" value="1"/>
</dbReference>
<organism evidence="5 6">
    <name type="scientific">Nannocystis pusilla</name>
    <dbReference type="NCBI Taxonomy" id="889268"/>
    <lineage>
        <taxon>Bacteria</taxon>
        <taxon>Pseudomonadati</taxon>
        <taxon>Myxococcota</taxon>
        <taxon>Polyangia</taxon>
        <taxon>Nannocystales</taxon>
        <taxon>Nannocystaceae</taxon>
        <taxon>Nannocystis</taxon>
    </lineage>
</organism>
<comment type="function">
    <text evidence="3">Co-chaperone involved in the maturation of iron-sulfur cluster-containing proteins. Seems to help targeting proteins to be folded toward HscA.</text>
</comment>
<dbReference type="EMBL" id="JAIRAU010000056">
    <property type="protein sequence ID" value="MBZ5715112.1"/>
    <property type="molecule type" value="Genomic_DNA"/>
</dbReference>
<dbReference type="Proteomes" id="UP001139031">
    <property type="component" value="Unassembled WGS sequence"/>
</dbReference>
<reference evidence="5" key="1">
    <citation type="submission" date="2021-08" db="EMBL/GenBank/DDBJ databases">
        <authorList>
            <person name="Stevens D.C."/>
        </authorList>
    </citation>
    <scope>NUCLEOTIDE SEQUENCE</scope>
    <source>
        <strain evidence="5">DSM 53165</strain>
    </source>
</reference>
<evidence type="ECO:0000259" key="4">
    <source>
        <dbReference type="PROSITE" id="PS50076"/>
    </source>
</evidence>
<dbReference type="Gene3D" id="1.10.287.110">
    <property type="entry name" value="DnaJ domain"/>
    <property type="match status" value="1"/>
</dbReference>
<evidence type="ECO:0000256" key="2">
    <source>
        <dbReference type="ARBA" id="ARBA00023186"/>
    </source>
</evidence>
<dbReference type="InterPro" id="IPR036869">
    <property type="entry name" value="J_dom_sf"/>
</dbReference>
<comment type="caution">
    <text evidence="5">The sequence shown here is derived from an EMBL/GenBank/DDBJ whole genome shotgun (WGS) entry which is preliminary data.</text>
</comment>
<dbReference type="PROSITE" id="PS50076">
    <property type="entry name" value="DNAJ_2"/>
    <property type="match status" value="1"/>
</dbReference>
<keyword evidence="2" id="KW-0143">Chaperone</keyword>
<accession>A0ABS7U451</accession>
<dbReference type="Gene3D" id="1.20.1280.20">
    <property type="entry name" value="HscB, C-terminal domain"/>
    <property type="match status" value="1"/>
</dbReference>
<dbReference type="InterPro" id="IPR001623">
    <property type="entry name" value="DnaJ_domain"/>
</dbReference>
<dbReference type="InterPro" id="IPR036386">
    <property type="entry name" value="HscB_C_sf"/>
</dbReference>
<evidence type="ECO:0000256" key="1">
    <source>
        <dbReference type="ARBA" id="ARBA00010476"/>
    </source>
</evidence>
<dbReference type="Pfam" id="PF07743">
    <property type="entry name" value="HSCB_C"/>
    <property type="match status" value="1"/>
</dbReference>
<protein>
    <submittedName>
        <fullName evidence="5">Fe-S protein assembly co-chaperone HscB</fullName>
    </submittedName>
</protein>
<evidence type="ECO:0000256" key="3">
    <source>
        <dbReference type="ARBA" id="ARBA00025596"/>
    </source>
</evidence>
<dbReference type="SUPFAM" id="SSF46565">
    <property type="entry name" value="Chaperone J-domain"/>
    <property type="match status" value="1"/>
</dbReference>
<dbReference type="PANTHER" id="PTHR14021">
    <property type="entry name" value="IRON-SULFUR CLUSTER CO-CHAPERONE PROTEIN HSCB"/>
    <property type="match status" value="1"/>
</dbReference>
<feature type="domain" description="J" evidence="4">
    <location>
        <begin position="6"/>
        <end position="79"/>
    </location>
</feature>
<evidence type="ECO:0000313" key="6">
    <source>
        <dbReference type="Proteomes" id="UP001139031"/>
    </source>
</evidence>
<dbReference type="RefSeq" id="WP_224196854.1">
    <property type="nucleotide sequence ID" value="NZ_JAIRAU010000056.1"/>
</dbReference>